<dbReference type="GO" id="GO:0005524">
    <property type="term" value="F:ATP binding"/>
    <property type="evidence" value="ECO:0007669"/>
    <property type="project" value="UniProtKB-KW"/>
</dbReference>
<feature type="domain" description="Polysaccharide chain length determinant N-terminal" evidence="18">
    <location>
        <begin position="9"/>
        <end position="91"/>
    </location>
</feature>
<sequence length="463" mass="47699">MQSSVIGRMFRKFWVLMVALAIVGLGAAALVSAIMTPVYTSETKLFVSVQTTAAATPSDLVQGNNFAAQKTAAYLEIVPSERVLGPVIDQLGLDETTAELAQRVSATTEPQSVVITIAANADTATAAADLAEAVSDTFSEVVTNELELPVGGGISPVRIEVLESATLAEEPSSPNLLLNLALGGFIGLVAGVVAALVLVLLDKRVRGAREAEQISGRAVLGGLQADRISSRGQLVVYENPVGASAEAYRALRTNLEFVARHGNKKVFLVTSSREGEGKTTTAANLALTMARNGSRVVVVDADLRSPGIAARLGVPSARGLSEVLAGALDAGDALLRSPHDQVTVLPAGERPDNPAELLGSERMSTLIAALAAAFDVVIIDSPAALPVTDAAVLSGQVDGTIVVAAAGRVKQSELASTLEVLRNIQAPVAGVVVTMLPRRGPDSQVYGAATAVRSDETVATPHG</sequence>
<evidence type="ECO:0000256" key="17">
    <source>
        <dbReference type="SAM" id="Phobius"/>
    </source>
</evidence>
<keyword evidence="6" id="KW-1003">Cell membrane</keyword>
<comment type="similarity">
    <text evidence="3">Belongs to the CpsD/CapB family.</text>
</comment>
<keyword evidence="14 17" id="KW-0472">Membrane</keyword>
<evidence type="ECO:0000256" key="8">
    <source>
        <dbReference type="ARBA" id="ARBA00022679"/>
    </source>
</evidence>
<keyword evidence="10" id="KW-0547">Nucleotide-binding</keyword>
<evidence type="ECO:0000259" key="18">
    <source>
        <dbReference type="Pfam" id="PF02706"/>
    </source>
</evidence>
<dbReference type="Pfam" id="PF02706">
    <property type="entry name" value="Wzz"/>
    <property type="match status" value="1"/>
</dbReference>
<evidence type="ECO:0000256" key="15">
    <source>
        <dbReference type="ARBA" id="ARBA00023137"/>
    </source>
</evidence>
<evidence type="ECO:0000256" key="14">
    <source>
        <dbReference type="ARBA" id="ARBA00023136"/>
    </source>
</evidence>
<dbReference type="PANTHER" id="PTHR32309">
    <property type="entry name" value="TYROSINE-PROTEIN KINASE"/>
    <property type="match status" value="1"/>
</dbReference>
<proteinExistence type="inferred from homology"/>
<dbReference type="GO" id="GO:0004713">
    <property type="term" value="F:protein tyrosine kinase activity"/>
    <property type="evidence" value="ECO:0007669"/>
    <property type="project" value="UniProtKB-KW"/>
</dbReference>
<keyword evidence="15" id="KW-0829">Tyrosine-protein kinase</keyword>
<comment type="similarity">
    <text evidence="2">Belongs to the CpsC/CapA family.</text>
</comment>
<dbReference type="InterPro" id="IPR005702">
    <property type="entry name" value="Wzc-like_C"/>
</dbReference>
<dbReference type="CDD" id="cd05387">
    <property type="entry name" value="BY-kinase"/>
    <property type="match status" value="1"/>
</dbReference>
<dbReference type="Pfam" id="PF13614">
    <property type="entry name" value="AAA_31"/>
    <property type="match status" value="1"/>
</dbReference>
<dbReference type="SUPFAM" id="SSF52540">
    <property type="entry name" value="P-loop containing nucleoside triphosphate hydrolases"/>
    <property type="match status" value="1"/>
</dbReference>
<protein>
    <recommendedName>
        <fullName evidence="5">non-specific protein-tyrosine kinase</fullName>
        <ecNumber evidence="5">2.7.10.2</ecNumber>
    </recommendedName>
</protein>
<dbReference type="AlphaFoldDB" id="A0A2M9CIX7"/>
<dbReference type="Proteomes" id="UP000228758">
    <property type="component" value="Unassembled WGS sequence"/>
</dbReference>
<name>A0A2M9CIX7_9MICO</name>
<keyword evidence="21" id="KW-1185">Reference proteome</keyword>
<accession>A0A2M9CIX7</accession>
<evidence type="ECO:0000256" key="11">
    <source>
        <dbReference type="ARBA" id="ARBA00022777"/>
    </source>
</evidence>
<evidence type="ECO:0000256" key="4">
    <source>
        <dbReference type="ARBA" id="ARBA00008883"/>
    </source>
</evidence>
<keyword evidence="11" id="KW-0418">Kinase</keyword>
<evidence type="ECO:0000256" key="16">
    <source>
        <dbReference type="ARBA" id="ARBA00051245"/>
    </source>
</evidence>
<dbReference type="OrthoDB" id="9812433at2"/>
<evidence type="ECO:0000256" key="12">
    <source>
        <dbReference type="ARBA" id="ARBA00022840"/>
    </source>
</evidence>
<organism evidence="20 21">
    <name type="scientific">Diaminobutyricimonas aerilata</name>
    <dbReference type="NCBI Taxonomy" id="1162967"/>
    <lineage>
        <taxon>Bacteria</taxon>
        <taxon>Bacillati</taxon>
        <taxon>Actinomycetota</taxon>
        <taxon>Actinomycetes</taxon>
        <taxon>Micrococcales</taxon>
        <taxon>Microbacteriaceae</taxon>
        <taxon>Diaminobutyricimonas</taxon>
    </lineage>
</organism>
<dbReference type="InterPro" id="IPR027417">
    <property type="entry name" value="P-loop_NTPase"/>
</dbReference>
<dbReference type="InterPro" id="IPR050445">
    <property type="entry name" value="Bact_polysacc_biosynth/exp"/>
</dbReference>
<gene>
    <name evidence="20" type="ORF">CLV46_1401</name>
</gene>
<dbReference type="GO" id="GO:0005886">
    <property type="term" value="C:plasma membrane"/>
    <property type="evidence" value="ECO:0007669"/>
    <property type="project" value="UniProtKB-SubCell"/>
</dbReference>
<dbReference type="PANTHER" id="PTHR32309:SF13">
    <property type="entry name" value="FERRIC ENTEROBACTIN TRANSPORT PROTEIN FEPE"/>
    <property type="match status" value="1"/>
</dbReference>
<dbReference type="EMBL" id="PGFF01000001">
    <property type="protein sequence ID" value="PJJ71847.1"/>
    <property type="molecule type" value="Genomic_DNA"/>
</dbReference>
<reference evidence="20 21" key="1">
    <citation type="submission" date="2017-11" db="EMBL/GenBank/DDBJ databases">
        <title>Genomic Encyclopedia of Archaeal and Bacterial Type Strains, Phase II (KMG-II): From Individual Species to Whole Genera.</title>
        <authorList>
            <person name="Goeker M."/>
        </authorList>
    </citation>
    <scope>NUCLEOTIDE SEQUENCE [LARGE SCALE GENOMIC DNA]</scope>
    <source>
        <strain evidence="20 21">DSM 27393</strain>
    </source>
</reference>
<keyword evidence="13 17" id="KW-1133">Transmembrane helix</keyword>
<dbReference type="EC" id="2.7.10.2" evidence="5"/>
<evidence type="ECO:0000313" key="20">
    <source>
        <dbReference type="EMBL" id="PJJ71847.1"/>
    </source>
</evidence>
<dbReference type="NCBIfam" id="TIGR01007">
    <property type="entry name" value="eps_fam"/>
    <property type="match status" value="1"/>
</dbReference>
<evidence type="ECO:0000256" key="2">
    <source>
        <dbReference type="ARBA" id="ARBA00006683"/>
    </source>
</evidence>
<evidence type="ECO:0000256" key="6">
    <source>
        <dbReference type="ARBA" id="ARBA00022475"/>
    </source>
</evidence>
<evidence type="ECO:0000256" key="10">
    <source>
        <dbReference type="ARBA" id="ARBA00022741"/>
    </source>
</evidence>
<comment type="catalytic activity">
    <reaction evidence="16">
        <text>L-tyrosyl-[protein] + ATP = O-phospho-L-tyrosyl-[protein] + ADP + H(+)</text>
        <dbReference type="Rhea" id="RHEA:10596"/>
        <dbReference type="Rhea" id="RHEA-COMP:10136"/>
        <dbReference type="Rhea" id="RHEA-COMP:20101"/>
        <dbReference type="ChEBI" id="CHEBI:15378"/>
        <dbReference type="ChEBI" id="CHEBI:30616"/>
        <dbReference type="ChEBI" id="CHEBI:46858"/>
        <dbReference type="ChEBI" id="CHEBI:61978"/>
        <dbReference type="ChEBI" id="CHEBI:456216"/>
        <dbReference type="EC" id="2.7.10.2"/>
    </reaction>
</comment>
<feature type="transmembrane region" description="Helical" evidence="17">
    <location>
        <begin position="176"/>
        <end position="201"/>
    </location>
</feature>
<dbReference type="RefSeq" id="WP_100364106.1">
    <property type="nucleotide sequence ID" value="NZ_PGFF01000001.1"/>
</dbReference>
<keyword evidence="7" id="KW-0997">Cell inner membrane</keyword>
<evidence type="ECO:0000256" key="5">
    <source>
        <dbReference type="ARBA" id="ARBA00011903"/>
    </source>
</evidence>
<dbReference type="Gene3D" id="3.40.50.300">
    <property type="entry name" value="P-loop containing nucleotide triphosphate hydrolases"/>
    <property type="match status" value="1"/>
</dbReference>
<dbReference type="InterPro" id="IPR003856">
    <property type="entry name" value="LPS_length_determ_N"/>
</dbReference>
<keyword evidence="12" id="KW-0067">ATP-binding</keyword>
<evidence type="ECO:0000256" key="7">
    <source>
        <dbReference type="ARBA" id="ARBA00022519"/>
    </source>
</evidence>
<evidence type="ECO:0000313" key="21">
    <source>
        <dbReference type="Proteomes" id="UP000228758"/>
    </source>
</evidence>
<keyword evidence="8" id="KW-0808">Transferase</keyword>
<comment type="caution">
    <text evidence="20">The sequence shown here is derived from an EMBL/GenBank/DDBJ whole genome shotgun (WGS) entry which is preliminary data.</text>
</comment>
<evidence type="ECO:0000256" key="13">
    <source>
        <dbReference type="ARBA" id="ARBA00022989"/>
    </source>
</evidence>
<evidence type="ECO:0000256" key="3">
    <source>
        <dbReference type="ARBA" id="ARBA00007316"/>
    </source>
</evidence>
<comment type="subcellular location">
    <subcellularLocation>
        <location evidence="1">Cell inner membrane</location>
        <topology evidence="1">Multi-pass membrane protein</topology>
    </subcellularLocation>
</comment>
<evidence type="ECO:0000256" key="1">
    <source>
        <dbReference type="ARBA" id="ARBA00004429"/>
    </source>
</evidence>
<evidence type="ECO:0000259" key="19">
    <source>
        <dbReference type="Pfam" id="PF13614"/>
    </source>
</evidence>
<evidence type="ECO:0000256" key="9">
    <source>
        <dbReference type="ARBA" id="ARBA00022692"/>
    </source>
</evidence>
<keyword evidence="9 17" id="KW-0812">Transmembrane</keyword>
<dbReference type="InterPro" id="IPR025669">
    <property type="entry name" value="AAA_dom"/>
</dbReference>
<comment type="similarity">
    <text evidence="4">Belongs to the etk/wzc family.</text>
</comment>
<feature type="domain" description="AAA" evidence="19">
    <location>
        <begin position="266"/>
        <end position="394"/>
    </location>
</feature>